<evidence type="ECO:0000313" key="3">
    <source>
        <dbReference type="Proteomes" id="UP000016223"/>
    </source>
</evidence>
<proteinExistence type="predicted"/>
<dbReference type="OrthoDB" id="8560984at2"/>
<feature type="domain" description="Hemerythrin-like" evidence="1">
    <location>
        <begin position="8"/>
        <end position="146"/>
    </location>
</feature>
<reference evidence="2 3" key="1">
    <citation type="submission" date="2012-10" db="EMBL/GenBank/DDBJ databases">
        <title>Genome sequence of Variovorax paradoxus B4.</title>
        <authorList>
            <person name="Schuldes J."/>
            <person name="Brandt U."/>
            <person name="Hiessl S."/>
            <person name="Wuebbeler J.H."/>
            <person name="Thuermer A."/>
            <person name="Steinbuechel A."/>
            <person name="Daniel R."/>
        </authorList>
    </citation>
    <scope>NUCLEOTIDE SEQUENCE [LARGE SCALE GENOMIC DNA]</scope>
    <source>
        <strain evidence="2 3">B4</strain>
    </source>
</reference>
<dbReference type="Gene3D" id="1.20.120.520">
    <property type="entry name" value="nmb1532 protein domain like"/>
    <property type="match status" value="1"/>
</dbReference>
<evidence type="ECO:0000313" key="2">
    <source>
        <dbReference type="EMBL" id="AGU53020.1"/>
    </source>
</evidence>
<dbReference type="EMBL" id="CP003912">
    <property type="protein sequence ID" value="AGU53020.1"/>
    <property type="molecule type" value="Genomic_DNA"/>
</dbReference>
<organism evidence="2 3">
    <name type="scientific">Variovorax paradoxus B4</name>
    <dbReference type="NCBI Taxonomy" id="1246301"/>
    <lineage>
        <taxon>Bacteria</taxon>
        <taxon>Pseudomonadati</taxon>
        <taxon>Pseudomonadota</taxon>
        <taxon>Betaproteobacteria</taxon>
        <taxon>Burkholderiales</taxon>
        <taxon>Comamonadaceae</taxon>
        <taxon>Variovorax</taxon>
    </lineage>
</organism>
<dbReference type="Proteomes" id="UP000016223">
    <property type="component" value="Chromosome 2"/>
</dbReference>
<dbReference type="RefSeq" id="WP_021003849.1">
    <property type="nucleotide sequence ID" value="NC_022234.1"/>
</dbReference>
<accession>T1XLL6</accession>
<gene>
    <name evidence="2" type="ORF">VAPA_2c04600</name>
</gene>
<dbReference type="CDD" id="cd12108">
    <property type="entry name" value="Hr-like"/>
    <property type="match status" value="1"/>
</dbReference>
<name>T1XLL6_VARPD</name>
<protein>
    <submittedName>
        <fullName evidence="2">Hemerythrin cation-binding domain-containing protein</fullName>
    </submittedName>
</protein>
<dbReference type="Pfam" id="PF01814">
    <property type="entry name" value="Hemerythrin"/>
    <property type="match status" value="1"/>
</dbReference>
<dbReference type="HOGENOM" id="CLU_095978_0_0_4"/>
<dbReference type="PANTHER" id="PTHR39966">
    <property type="entry name" value="BLL2471 PROTEIN-RELATED"/>
    <property type="match status" value="1"/>
</dbReference>
<sequence>MTHSSLIVIRQEHRCLSAMLRSITLLLREHRRHGTLPDFDALQAMLFYVDEFPEKLHHPKESLLLFPKLRGRSVRIDAVLDQLDRDHAHGECAIRELEHALLGFRTMSGTVQCEMRRDNFEQLMRHYADFYLAHMRVEETQILPLAESVLNADEWAELDAAFLMNRDPLAGHEADEPYKPLFRTIVAALHGCGNVGSVLEAFTGTALPTFSDTPPPRRPRP</sequence>
<dbReference type="AlphaFoldDB" id="T1XLL6"/>
<dbReference type="KEGG" id="vpd:VAPA_2c04600"/>
<dbReference type="PATRIC" id="fig|1246301.3.peg.5983"/>
<dbReference type="GO" id="GO:0005886">
    <property type="term" value="C:plasma membrane"/>
    <property type="evidence" value="ECO:0007669"/>
    <property type="project" value="TreeGrafter"/>
</dbReference>
<evidence type="ECO:0000259" key="1">
    <source>
        <dbReference type="Pfam" id="PF01814"/>
    </source>
</evidence>
<dbReference type="InterPro" id="IPR012312">
    <property type="entry name" value="Hemerythrin-like"/>
</dbReference>
<dbReference type="PANTHER" id="PTHR39966:SF1">
    <property type="entry name" value="HEMERYTHRIN-LIKE DOMAIN-CONTAINING PROTEIN"/>
    <property type="match status" value="1"/>
</dbReference>